<dbReference type="Gene3D" id="3.30.420.40">
    <property type="match status" value="2"/>
</dbReference>
<evidence type="ECO:0000256" key="3">
    <source>
        <dbReference type="ARBA" id="ARBA00022679"/>
    </source>
</evidence>
<evidence type="ECO:0000256" key="5">
    <source>
        <dbReference type="SAM" id="MobiDB-lite"/>
    </source>
</evidence>
<sequence>MESDKTVTGARDLLLAVDCSTSGAKAVVFTADGHSVSSGKQSFDLQRPAPGRHEQNADDWWSATSAAIARAGTDIDTTRIAAVVVTHQRETFVCLDDHGRPIRPAIVWADGRSVPQVTQYGSDETHRISGRVPDITPSIFKLAWLKEHEPETLSRSARIGDVSAFLNAKLTGRWVTSASSGDSMGLMDLSTQRWSEPLCAIAGVLPSQLPEIVAPGSVIGSLAPETAELLGLQRGTPVVAGAGDGQCAALGTGLSEPDAMYLNVGTALVAGYASPDYLWSRRYRTVLDAPGDGYLLETFTQSGTYLVSWFVNRFSPSLMAENSTGGCEVADEQDLEERAAVIAPGCEGLVALPYWNGAQTPYWDGDARGAVIGWSGVHTGAHLYRALLEGIAFEIRLQIDGVEADTGVQVTHFLTTGGGSRSAMWSQLIADVTGRRLEVCAESETTALGAAMLAACATGVHPDLATAAQKMARTERTFSPRPELTDTYESLYQRYATLYPSLRTLFQP</sequence>
<gene>
    <name evidence="8" type="ORF">H7J73_17880</name>
</gene>
<keyword evidence="2" id="KW-0859">Xylose metabolism</keyword>
<keyword evidence="4 8" id="KW-0418">Kinase</keyword>
<dbReference type="Pfam" id="PF00370">
    <property type="entry name" value="FGGY_N"/>
    <property type="match status" value="1"/>
</dbReference>
<accession>A0ABT3CEI1</accession>
<dbReference type="InterPro" id="IPR018484">
    <property type="entry name" value="FGGY_N"/>
</dbReference>
<keyword evidence="2" id="KW-0119">Carbohydrate metabolism</keyword>
<feature type="compositionally biased region" description="Polar residues" evidence="5">
    <location>
        <begin position="35"/>
        <end position="44"/>
    </location>
</feature>
<dbReference type="SUPFAM" id="SSF53067">
    <property type="entry name" value="Actin-like ATPase domain"/>
    <property type="match status" value="2"/>
</dbReference>
<evidence type="ECO:0000259" key="6">
    <source>
        <dbReference type="Pfam" id="PF00370"/>
    </source>
</evidence>
<feature type="domain" description="Carbohydrate kinase FGGY N-terminal" evidence="6">
    <location>
        <begin position="14"/>
        <end position="251"/>
    </location>
</feature>
<dbReference type="GO" id="GO:0016301">
    <property type="term" value="F:kinase activity"/>
    <property type="evidence" value="ECO:0007669"/>
    <property type="project" value="UniProtKB-KW"/>
</dbReference>
<feature type="region of interest" description="Disordered" evidence="5">
    <location>
        <begin position="35"/>
        <end position="56"/>
    </location>
</feature>
<dbReference type="EMBL" id="JACKTY010000031">
    <property type="protein sequence ID" value="MCV7227890.1"/>
    <property type="molecule type" value="Genomic_DNA"/>
</dbReference>
<feature type="domain" description="Carbohydrate kinase FGGY C-terminal" evidence="7">
    <location>
        <begin position="261"/>
        <end position="457"/>
    </location>
</feature>
<evidence type="ECO:0000313" key="9">
    <source>
        <dbReference type="Proteomes" id="UP001526201"/>
    </source>
</evidence>
<dbReference type="Pfam" id="PF02782">
    <property type="entry name" value="FGGY_C"/>
    <property type="match status" value="1"/>
</dbReference>
<comment type="caution">
    <text evidence="8">The sequence shown here is derived from an EMBL/GenBank/DDBJ whole genome shotgun (WGS) entry which is preliminary data.</text>
</comment>
<comment type="similarity">
    <text evidence="1">Belongs to the FGGY kinase family.</text>
</comment>
<evidence type="ECO:0000259" key="7">
    <source>
        <dbReference type="Pfam" id="PF02782"/>
    </source>
</evidence>
<dbReference type="InterPro" id="IPR043129">
    <property type="entry name" value="ATPase_NBD"/>
</dbReference>
<evidence type="ECO:0000256" key="2">
    <source>
        <dbReference type="ARBA" id="ARBA00022629"/>
    </source>
</evidence>
<protein>
    <submittedName>
        <fullName evidence="8">FGGY-family carbohydrate kinase</fullName>
    </submittedName>
</protein>
<dbReference type="InterPro" id="IPR050406">
    <property type="entry name" value="FGGY_Carb_Kinase"/>
</dbReference>
<organism evidence="8 9">
    <name type="scientific">Mycolicibacterium komossense</name>
    <dbReference type="NCBI Taxonomy" id="1779"/>
    <lineage>
        <taxon>Bacteria</taxon>
        <taxon>Bacillati</taxon>
        <taxon>Actinomycetota</taxon>
        <taxon>Actinomycetes</taxon>
        <taxon>Mycobacteriales</taxon>
        <taxon>Mycobacteriaceae</taxon>
        <taxon>Mycolicibacterium</taxon>
    </lineage>
</organism>
<dbReference type="PIRSF" id="PIRSF000538">
    <property type="entry name" value="GlpK"/>
    <property type="match status" value="1"/>
</dbReference>
<evidence type="ECO:0000313" key="8">
    <source>
        <dbReference type="EMBL" id="MCV7227890.1"/>
    </source>
</evidence>
<reference evidence="8 9" key="1">
    <citation type="journal article" date="2022" name="BMC Genomics">
        <title>Comparative genome analysis of mycobacteria focusing on tRNA and non-coding RNA.</title>
        <authorList>
            <person name="Behra P.R.K."/>
            <person name="Pettersson B.M.F."/>
            <person name="Ramesh M."/>
            <person name="Das S."/>
            <person name="Dasgupta S."/>
            <person name="Kirsebom L.A."/>
        </authorList>
    </citation>
    <scope>NUCLEOTIDE SEQUENCE [LARGE SCALE GENOMIC DNA]</scope>
    <source>
        <strain evidence="8 9">DSM 44078</strain>
    </source>
</reference>
<proteinExistence type="inferred from homology"/>
<dbReference type="PANTHER" id="PTHR43095:SF5">
    <property type="entry name" value="XYLULOSE KINASE"/>
    <property type="match status" value="1"/>
</dbReference>
<evidence type="ECO:0000256" key="4">
    <source>
        <dbReference type="ARBA" id="ARBA00022777"/>
    </source>
</evidence>
<keyword evidence="9" id="KW-1185">Reference proteome</keyword>
<dbReference type="InterPro" id="IPR018485">
    <property type="entry name" value="FGGY_C"/>
</dbReference>
<dbReference type="RefSeq" id="WP_264068925.1">
    <property type="nucleotide sequence ID" value="NZ_JACKTY010000031.1"/>
</dbReference>
<keyword evidence="3" id="KW-0808">Transferase</keyword>
<dbReference type="CDD" id="cd07779">
    <property type="entry name" value="ASKHA_NBD_FGGY_YgcE-like"/>
    <property type="match status" value="1"/>
</dbReference>
<dbReference type="Proteomes" id="UP001526201">
    <property type="component" value="Unassembled WGS sequence"/>
</dbReference>
<dbReference type="PANTHER" id="PTHR43095">
    <property type="entry name" value="SUGAR KINASE"/>
    <property type="match status" value="1"/>
</dbReference>
<evidence type="ECO:0000256" key="1">
    <source>
        <dbReference type="ARBA" id="ARBA00009156"/>
    </source>
</evidence>
<name>A0ABT3CEI1_9MYCO</name>
<dbReference type="InterPro" id="IPR000577">
    <property type="entry name" value="Carb_kinase_FGGY"/>
</dbReference>